<dbReference type="RefSeq" id="WP_378132201.1">
    <property type="nucleotide sequence ID" value="NZ_JBHSMI010000020.1"/>
</dbReference>
<dbReference type="InterPro" id="IPR058600">
    <property type="entry name" value="YhjD-like"/>
</dbReference>
<gene>
    <name evidence="1" type="ORF">ACFPOF_10370</name>
</gene>
<dbReference type="Proteomes" id="UP001596113">
    <property type="component" value="Unassembled WGS sequence"/>
</dbReference>
<sequence length="161" mass="18554">MTKLDANNRWGPKFLLDAHQVKYEQRDKEKQIAGATSEEMQLIRESILLPELQKMLQQSIEEVGNSNITLHKTMAVLMQLLLDSVSRTKYGVNREMKRKNIKVTKQELIDNITTSQYLCRGLTGSFGMTREVMREQIGLHLKRAINDVLRPPNMETKSPGR</sequence>
<dbReference type="EMBL" id="JBHSMI010000020">
    <property type="protein sequence ID" value="MFC5403133.1"/>
    <property type="molecule type" value="Genomic_DNA"/>
</dbReference>
<organism evidence="1 2">
    <name type="scientific">Cohnella soli</name>
    <dbReference type="NCBI Taxonomy" id="425005"/>
    <lineage>
        <taxon>Bacteria</taxon>
        <taxon>Bacillati</taxon>
        <taxon>Bacillota</taxon>
        <taxon>Bacilli</taxon>
        <taxon>Bacillales</taxon>
        <taxon>Paenibacillaceae</taxon>
        <taxon>Cohnella</taxon>
    </lineage>
</organism>
<keyword evidence="2" id="KW-1185">Reference proteome</keyword>
<proteinExistence type="predicted"/>
<evidence type="ECO:0000313" key="1">
    <source>
        <dbReference type="EMBL" id="MFC5403133.1"/>
    </source>
</evidence>
<dbReference type="Pfam" id="PF26325">
    <property type="entry name" value="YhjD"/>
    <property type="match status" value="1"/>
</dbReference>
<name>A0ABW0HRG3_9BACL</name>
<protein>
    <submittedName>
        <fullName evidence="1">Uncharacterized protein</fullName>
    </submittedName>
</protein>
<reference evidence="2" key="1">
    <citation type="journal article" date="2019" name="Int. J. Syst. Evol. Microbiol.">
        <title>The Global Catalogue of Microorganisms (GCM) 10K type strain sequencing project: providing services to taxonomists for standard genome sequencing and annotation.</title>
        <authorList>
            <consortium name="The Broad Institute Genomics Platform"/>
            <consortium name="The Broad Institute Genome Sequencing Center for Infectious Disease"/>
            <person name="Wu L."/>
            <person name="Ma J."/>
        </authorList>
    </citation>
    <scope>NUCLEOTIDE SEQUENCE [LARGE SCALE GENOMIC DNA]</scope>
    <source>
        <strain evidence="2">CGMCC 1.18575</strain>
    </source>
</reference>
<accession>A0ABW0HRG3</accession>
<evidence type="ECO:0000313" key="2">
    <source>
        <dbReference type="Proteomes" id="UP001596113"/>
    </source>
</evidence>
<comment type="caution">
    <text evidence="1">The sequence shown here is derived from an EMBL/GenBank/DDBJ whole genome shotgun (WGS) entry which is preliminary data.</text>
</comment>